<evidence type="ECO:0000313" key="8">
    <source>
        <dbReference type="Proteomes" id="UP000660262"/>
    </source>
</evidence>
<dbReference type="GO" id="GO:0008270">
    <property type="term" value="F:zinc ion binding"/>
    <property type="evidence" value="ECO:0007669"/>
    <property type="project" value="UniProtKB-KW"/>
</dbReference>
<dbReference type="SMART" id="SM00184">
    <property type="entry name" value="RING"/>
    <property type="match status" value="1"/>
</dbReference>
<dbReference type="InterPro" id="IPR001841">
    <property type="entry name" value="Znf_RING"/>
</dbReference>
<gene>
    <name evidence="7" type="ORF">PPROV_000396700</name>
</gene>
<dbReference type="PROSITE" id="PS50089">
    <property type="entry name" value="ZF_RING_2"/>
    <property type="match status" value="1"/>
</dbReference>
<keyword evidence="3" id="KW-0862">Zinc</keyword>
<dbReference type="PANTHER" id="PTHR46858">
    <property type="entry name" value="OS05G0521000 PROTEIN"/>
    <property type="match status" value="1"/>
</dbReference>
<dbReference type="Proteomes" id="UP000660262">
    <property type="component" value="Unassembled WGS sequence"/>
</dbReference>
<keyword evidence="8" id="KW-1185">Reference proteome</keyword>
<keyword evidence="2 4" id="KW-0863">Zinc-finger</keyword>
<dbReference type="GO" id="GO:0061630">
    <property type="term" value="F:ubiquitin protein ligase activity"/>
    <property type="evidence" value="ECO:0007669"/>
    <property type="project" value="TreeGrafter"/>
</dbReference>
<dbReference type="AlphaFoldDB" id="A0A830HDW0"/>
<evidence type="ECO:0000256" key="5">
    <source>
        <dbReference type="SAM" id="MobiDB-lite"/>
    </source>
</evidence>
<dbReference type="InterPro" id="IPR013083">
    <property type="entry name" value="Znf_RING/FYVE/PHD"/>
</dbReference>
<sequence>MMAHSAASYQHVVERRNSRGRTEPHVLLNMFVGRAGILLMELFESVPTDVLDVEWVSSSSHHSKTVWVARLNGMVERRATALRGSEAAAMGVLAKLIIELVELATLPLALDEEYNRTSNVTLAPLHRLALMSTRESVAVVSSQSVVTSIHAMRAYLNALGLENEAWHLATDALLNHVRFWQDGLFDPSVMSHALPTSAVTSVAAADETSDVESDYEHDEQENGLDAEENVPEDDASLLCKICLTKRVTTVLIPCGHALACNSCAMRAMSRDARCPSCRAGVARVQRLFLS</sequence>
<dbReference type="OrthoDB" id="3045089at2759"/>
<feature type="region of interest" description="Disordered" evidence="5">
    <location>
        <begin position="208"/>
        <end position="229"/>
    </location>
</feature>
<dbReference type="Gene3D" id="3.30.40.10">
    <property type="entry name" value="Zinc/RING finger domain, C3HC4 (zinc finger)"/>
    <property type="match status" value="1"/>
</dbReference>
<accession>A0A830HDW0</accession>
<evidence type="ECO:0000256" key="3">
    <source>
        <dbReference type="ARBA" id="ARBA00022833"/>
    </source>
</evidence>
<feature type="domain" description="RING-type" evidence="6">
    <location>
        <begin position="239"/>
        <end position="278"/>
    </location>
</feature>
<dbReference type="GO" id="GO:0016567">
    <property type="term" value="P:protein ubiquitination"/>
    <property type="evidence" value="ECO:0007669"/>
    <property type="project" value="TreeGrafter"/>
</dbReference>
<protein>
    <submittedName>
        <fullName evidence="7">X-linked inhibitor of apoptosis</fullName>
    </submittedName>
</protein>
<evidence type="ECO:0000256" key="4">
    <source>
        <dbReference type="PROSITE-ProRule" id="PRU00175"/>
    </source>
</evidence>
<comment type="caution">
    <text evidence="7">The sequence shown here is derived from an EMBL/GenBank/DDBJ whole genome shotgun (WGS) entry which is preliminary data.</text>
</comment>
<proteinExistence type="predicted"/>
<evidence type="ECO:0000256" key="1">
    <source>
        <dbReference type="ARBA" id="ARBA00022723"/>
    </source>
</evidence>
<name>A0A830HDW0_9CHLO</name>
<evidence type="ECO:0000313" key="7">
    <source>
        <dbReference type="EMBL" id="GHP05215.1"/>
    </source>
</evidence>
<dbReference type="EMBL" id="BNJQ01000009">
    <property type="protein sequence ID" value="GHP05215.1"/>
    <property type="molecule type" value="Genomic_DNA"/>
</dbReference>
<dbReference type="SUPFAM" id="SSF57850">
    <property type="entry name" value="RING/U-box"/>
    <property type="match status" value="1"/>
</dbReference>
<dbReference type="Pfam" id="PF13920">
    <property type="entry name" value="zf-C3HC4_3"/>
    <property type="match status" value="1"/>
</dbReference>
<evidence type="ECO:0000256" key="2">
    <source>
        <dbReference type="ARBA" id="ARBA00022771"/>
    </source>
</evidence>
<evidence type="ECO:0000259" key="6">
    <source>
        <dbReference type="PROSITE" id="PS50089"/>
    </source>
</evidence>
<organism evidence="7 8">
    <name type="scientific">Pycnococcus provasolii</name>
    <dbReference type="NCBI Taxonomy" id="41880"/>
    <lineage>
        <taxon>Eukaryota</taxon>
        <taxon>Viridiplantae</taxon>
        <taxon>Chlorophyta</taxon>
        <taxon>Pseudoscourfieldiophyceae</taxon>
        <taxon>Pseudoscourfieldiales</taxon>
        <taxon>Pycnococcaceae</taxon>
        <taxon>Pycnococcus</taxon>
    </lineage>
</organism>
<reference evidence="7" key="1">
    <citation type="submission" date="2020-10" db="EMBL/GenBank/DDBJ databases">
        <title>Unveiling of a novel bifunctional photoreceptor, Dualchrome1, isolated from a cosmopolitan green alga.</title>
        <authorList>
            <person name="Suzuki S."/>
            <person name="Kawachi M."/>
        </authorList>
    </citation>
    <scope>NUCLEOTIDE SEQUENCE</scope>
    <source>
        <strain evidence="7">NIES 2893</strain>
    </source>
</reference>
<dbReference type="PANTHER" id="PTHR46858:SF5">
    <property type="entry name" value="E3 UBIQUITIN-PROTEIN LIGASE APD1-RELATED"/>
    <property type="match status" value="1"/>
</dbReference>
<keyword evidence="1" id="KW-0479">Metal-binding</keyword>